<sequence length="345" mass="36631">MPFDTIRRRLIQGAAAAAVVGVAAAGFAVPDARAQDQNYILSTASTGGTYYPVGVALSTLIKVKLQPSDGINMSAINSAGSGENVRLIREQEAQFAILQGLFGYYAWNGLGPVESAGKQTHLRAITMLWPNVEHFVVASEHAKTGTIQDVLEMQGMSMAMGRRNSGTIGSNRTLLANLGVDMDEAYDLVYVGYGPSGEALQNGQVAGISTPAGDPVGAITQTFATMGDGATLLAFTDAQAEQADGGMGLWTRYVIPGGTYPGVESDVRTIAQPNFLATHRDLPEEDVYKITKTIYENLAFLQNIHPATDAMALENAIAGLPAPLHPGALRYYEEQGIDVPDRLKP</sequence>
<organism evidence="1 2">
    <name type="scientific">Rhodovibrio sodomensis</name>
    <dbReference type="NCBI Taxonomy" id="1088"/>
    <lineage>
        <taxon>Bacteria</taxon>
        <taxon>Pseudomonadati</taxon>
        <taxon>Pseudomonadota</taxon>
        <taxon>Alphaproteobacteria</taxon>
        <taxon>Rhodospirillales</taxon>
        <taxon>Rhodovibrionaceae</taxon>
        <taxon>Rhodovibrio</taxon>
    </lineage>
</organism>
<keyword evidence="2" id="KW-1185">Reference proteome</keyword>
<comment type="caution">
    <text evidence="1">The sequence shown here is derived from an EMBL/GenBank/DDBJ whole genome shotgun (WGS) entry which is preliminary data.</text>
</comment>
<dbReference type="EMBL" id="NRRL01000116">
    <property type="protein sequence ID" value="MBK1670784.1"/>
    <property type="molecule type" value="Genomic_DNA"/>
</dbReference>
<dbReference type="Gene3D" id="3.40.190.10">
    <property type="entry name" value="Periplasmic binding protein-like II"/>
    <property type="match status" value="2"/>
</dbReference>
<dbReference type="Pfam" id="PF16868">
    <property type="entry name" value="NMT1_3"/>
    <property type="match status" value="1"/>
</dbReference>
<name>A0ABS1DKP1_9PROT</name>
<reference evidence="1 2" key="1">
    <citation type="journal article" date="2020" name="Microorganisms">
        <title>Osmotic Adaptation and Compatible Solute Biosynthesis of Phototrophic Bacteria as Revealed from Genome Analyses.</title>
        <authorList>
            <person name="Imhoff J.F."/>
            <person name="Rahn T."/>
            <person name="Kunzel S."/>
            <person name="Keller A."/>
            <person name="Neulinger S.C."/>
        </authorList>
    </citation>
    <scope>NUCLEOTIDE SEQUENCE [LARGE SCALE GENOMIC DNA]</scope>
    <source>
        <strain evidence="1 2">DSM 9895</strain>
    </source>
</reference>
<dbReference type="PROSITE" id="PS51318">
    <property type="entry name" value="TAT"/>
    <property type="match status" value="1"/>
</dbReference>
<dbReference type="SUPFAM" id="SSF53850">
    <property type="entry name" value="Periplasmic binding protein-like II"/>
    <property type="match status" value="1"/>
</dbReference>
<dbReference type="Proteomes" id="UP001296873">
    <property type="component" value="Unassembled WGS sequence"/>
</dbReference>
<proteinExistence type="predicted"/>
<evidence type="ECO:0000313" key="1">
    <source>
        <dbReference type="EMBL" id="MBK1670784.1"/>
    </source>
</evidence>
<accession>A0ABS1DKP1</accession>
<dbReference type="PANTHER" id="PTHR42941:SF1">
    <property type="entry name" value="SLL1037 PROTEIN"/>
    <property type="match status" value="1"/>
</dbReference>
<gene>
    <name evidence="1" type="ORF">CKO28_22460</name>
</gene>
<protein>
    <submittedName>
        <fullName evidence="1">C4-dicarboxylate ABC transporter substrate-binding protein</fullName>
    </submittedName>
</protein>
<evidence type="ECO:0000313" key="2">
    <source>
        <dbReference type="Proteomes" id="UP001296873"/>
    </source>
</evidence>
<dbReference type="CDD" id="cd13520">
    <property type="entry name" value="PBP2_TAXI_TRAP"/>
    <property type="match status" value="1"/>
</dbReference>
<dbReference type="PANTHER" id="PTHR42941">
    <property type="entry name" value="SLL1037 PROTEIN"/>
    <property type="match status" value="1"/>
</dbReference>
<dbReference type="NCBIfam" id="TIGR02122">
    <property type="entry name" value="TRAP_TAXI"/>
    <property type="match status" value="1"/>
</dbReference>
<dbReference type="InterPro" id="IPR011852">
    <property type="entry name" value="TRAP_TAXI"/>
</dbReference>
<dbReference type="InterPro" id="IPR006311">
    <property type="entry name" value="TAT_signal"/>
</dbReference>
<dbReference type="RefSeq" id="WP_200343231.1">
    <property type="nucleotide sequence ID" value="NZ_NRRL01000116.1"/>
</dbReference>